<dbReference type="RefSeq" id="WP_264503402.1">
    <property type="nucleotide sequence ID" value="NZ_JAPDDS010000018.1"/>
</dbReference>
<dbReference type="EMBL" id="JAPDDS010000018">
    <property type="protein sequence ID" value="MCW1887447.1"/>
    <property type="molecule type" value="Genomic_DNA"/>
</dbReference>
<comment type="caution">
    <text evidence="1">The sequence shown here is derived from an EMBL/GenBank/DDBJ whole genome shotgun (WGS) entry which is preliminary data.</text>
</comment>
<keyword evidence="2" id="KW-1185">Reference proteome</keyword>
<name>A0ABT3FV74_9BACT</name>
<proteinExistence type="predicted"/>
<accession>A0ABT3FV74</accession>
<feature type="non-terminal residue" evidence="1">
    <location>
        <position position="1"/>
    </location>
</feature>
<evidence type="ECO:0000313" key="1">
    <source>
        <dbReference type="EMBL" id="MCW1887447.1"/>
    </source>
</evidence>
<organism evidence="1 2">
    <name type="scientific">Luteolibacter flavescens</name>
    <dbReference type="NCBI Taxonomy" id="1859460"/>
    <lineage>
        <taxon>Bacteria</taxon>
        <taxon>Pseudomonadati</taxon>
        <taxon>Verrucomicrobiota</taxon>
        <taxon>Verrucomicrobiia</taxon>
        <taxon>Verrucomicrobiales</taxon>
        <taxon>Verrucomicrobiaceae</taxon>
        <taxon>Luteolibacter</taxon>
    </lineage>
</organism>
<reference evidence="1 2" key="1">
    <citation type="submission" date="2022-10" db="EMBL/GenBank/DDBJ databases">
        <title>Luteolibacter flavescens strain MCCC 1K03193, whole genome shotgun sequencing project.</title>
        <authorList>
            <person name="Zhao G."/>
            <person name="Shen L."/>
        </authorList>
    </citation>
    <scope>NUCLEOTIDE SEQUENCE [LARGE SCALE GENOMIC DNA]</scope>
    <source>
        <strain evidence="1 2">MCCC 1K03193</strain>
    </source>
</reference>
<protein>
    <submittedName>
        <fullName evidence="1">Uncharacterized protein</fullName>
    </submittedName>
</protein>
<gene>
    <name evidence="1" type="ORF">OKA04_22115</name>
</gene>
<sequence length="129" mass="14366">RRILQWSCGSVQPNCSTSVNFQTASEGRNRQEVPLSVTIEVKGCWNGEIETGAKEQLIDDYLRPHGRTHGIFLVAWFHSPGFAKLAPVQTSKLMHAELSDAYGTVANFVEQAKVEGFEVEPFVLDCRLS</sequence>
<evidence type="ECO:0000313" key="2">
    <source>
        <dbReference type="Proteomes" id="UP001207930"/>
    </source>
</evidence>
<dbReference type="Proteomes" id="UP001207930">
    <property type="component" value="Unassembled WGS sequence"/>
</dbReference>